<dbReference type="Pfam" id="PF00441">
    <property type="entry name" value="Acyl-CoA_dh_1"/>
    <property type="match status" value="1"/>
</dbReference>
<dbReference type="GO" id="GO:0003995">
    <property type="term" value="F:acyl-CoA dehydrogenase activity"/>
    <property type="evidence" value="ECO:0007669"/>
    <property type="project" value="TreeGrafter"/>
</dbReference>
<dbReference type="SUPFAM" id="SSF56645">
    <property type="entry name" value="Acyl-CoA dehydrogenase NM domain-like"/>
    <property type="match status" value="1"/>
</dbReference>
<dbReference type="PANTHER" id="PTHR43884">
    <property type="entry name" value="ACYL-COA DEHYDROGENASE"/>
    <property type="match status" value="1"/>
</dbReference>
<protein>
    <submittedName>
        <fullName evidence="9">Acyl-CoA dehydrogenase</fullName>
    </submittedName>
</protein>
<evidence type="ECO:0000313" key="10">
    <source>
        <dbReference type="Proteomes" id="UP000607311"/>
    </source>
</evidence>
<sequence length="381" mass="40382">MSPMAASTERVPTDRAAARCFARTHLAPLATRFDQAGSIPSETLDRVGAAGLWAPFLPVGYGGQGASMLTVGQVHEEIGHACSSVRSLLTVHGMVSWALLRFGTPGQREQWLPRLAAGSVLGAFCLSEPDAGSDAVNLTSRAVRDERGWVLHGTKTWITGGQRAHLFLVFARTGAGIAAFLVPRASEGLTVTPIPGMLGTRGSMLARLTMTGVRVGPDALVGPDGFVNGMVMTGVLDFGRYSVAAGSVGILQACLDACAQYTAHRKVGGTALRDRQLIQAKLSDMVTDTRAARLLYEAAGRLKDQGDADTLMATWVAKYFASTAAARHAAEAVQIHGAVGCTPGHLVERLYRDAKVMEIIEGSNEIQRITIAADAYRKDVR</sequence>
<keyword evidence="3 5" id="KW-0285">Flavoprotein</keyword>
<keyword evidence="10" id="KW-1185">Reference proteome</keyword>
<dbReference type="InterPro" id="IPR009100">
    <property type="entry name" value="AcylCoA_DH/oxidase_NM_dom_sf"/>
</dbReference>
<dbReference type="SUPFAM" id="SSF47203">
    <property type="entry name" value="Acyl-CoA dehydrogenase C-terminal domain-like"/>
    <property type="match status" value="1"/>
</dbReference>
<dbReference type="InterPro" id="IPR009075">
    <property type="entry name" value="AcylCo_DH/oxidase_C"/>
</dbReference>
<comment type="cofactor">
    <cofactor evidence="1 5">
        <name>FAD</name>
        <dbReference type="ChEBI" id="CHEBI:57692"/>
    </cofactor>
</comment>
<evidence type="ECO:0000313" key="9">
    <source>
        <dbReference type="EMBL" id="GIJ35216.1"/>
    </source>
</evidence>
<dbReference type="Proteomes" id="UP000607311">
    <property type="component" value="Unassembled WGS sequence"/>
</dbReference>
<dbReference type="FunFam" id="1.20.140.10:FF:000004">
    <property type="entry name" value="Acyl-CoA dehydrogenase FadE25"/>
    <property type="match status" value="1"/>
</dbReference>
<dbReference type="EMBL" id="BOPD01000028">
    <property type="protein sequence ID" value="GIJ35216.1"/>
    <property type="molecule type" value="Genomic_DNA"/>
</dbReference>
<dbReference type="Pfam" id="PF02771">
    <property type="entry name" value="Acyl-CoA_dh_N"/>
    <property type="match status" value="1"/>
</dbReference>
<dbReference type="GO" id="GO:0050660">
    <property type="term" value="F:flavin adenine dinucleotide binding"/>
    <property type="evidence" value="ECO:0007669"/>
    <property type="project" value="InterPro"/>
</dbReference>
<evidence type="ECO:0000256" key="1">
    <source>
        <dbReference type="ARBA" id="ARBA00001974"/>
    </source>
</evidence>
<evidence type="ECO:0000259" key="7">
    <source>
        <dbReference type="Pfam" id="PF02770"/>
    </source>
</evidence>
<evidence type="ECO:0000259" key="6">
    <source>
        <dbReference type="Pfam" id="PF00441"/>
    </source>
</evidence>
<evidence type="ECO:0000256" key="5">
    <source>
        <dbReference type="RuleBase" id="RU362125"/>
    </source>
</evidence>
<dbReference type="Gene3D" id="1.20.140.10">
    <property type="entry name" value="Butyryl-CoA Dehydrogenase, subunit A, domain 3"/>
    <property type="match status" value="1"/>
</dbReference>
<feature type="domain" description="Acyl-CoA oxidase/dehydrogenase middle" evidence="7">
    <location>
        <begin position="123"/>
        <end position="212"/>
    </location>
</feature>
<dbReference type="Gene3D" id="1.10.540.10">
    <property type="entry name" value="Acyl-CoA dehydrogenase/oxidase, N-terminal domain"/>
    <property type="match status" value="1"/>
</dbReference>
<dbReference type="InterPro" id="IPR037069">
    <property type="entry name" value="AcylCoA_DH/ox_N_sf"/>
</dbReference>
<gene>
    <name evidence="9" type="ORF">Vse01_43640</name>
</gene>
<dbReference type="PIRSF" id="PIRSF016578">
    <property type="entry name" value="HsaA"/>
    <property type="match status" value="1"/>
</dbReference>
<evidence type="ECO:0000256" key="2">
    <source>
        <dbReference type="ARBA" id="ARBA00009347"/>
    </source>
</evidence>
<reference evidence="9" key="1">
    <citation type="submission" date="2021-01" db="EMBL/GenBank/DDBJ databases">
        <title>Whole genome shotgun sequence of Verrucosispora sediminis NBRC 107745.</title>
        <authorList>
            <person name="Komaki H."/>
            <person name="Tamura T."/>
        </authorList>
    </citation>
    <scope>NUCLEOTIDE SEQUENCE</scope>
    <source>
        <strain evidence="9">NBRC 107745</strain>
    </source>
</reference>
<feature type="domain" description="Acyl-CoA dehydrogenase/oxidase C-terminal" evidence="6">
    <location>
        <begin position="231"/>
        <end position="373"/>
    </location>
</feature>
<evidence type="ECO:0000259" key="8">
    <source>
        <dbReference type="Pfam" id="PF02771"/>
    </source>
</evidence>
<dbReference type="InterPro" id="IPR046373">
    <property type="entry name" value="Acyl-CoA_Oxase/DH_mid-dom_sf"/>
</dbReference>
<keyword evidence="5" id="KW-0560">Oxidoreductase</keyword>
<dbReference type="InterPro" id="IPR036250">
    <property type="entry name" value="AcylCo_DH-like_C"/>
</dbReference>
<proteinExistence type="inferred from homology"/>
<dbReference type="PANTHER" id="PTHR43884:SF12">
    <property type="entry name" value="ISOVALERYL-COA DEHYDROGENASE, MITOCHONDRIAL-RELATED"/>
    <property type="match status" value="1"/>
</dbReference>
<dbReference type="OrthoDB" id="9802447at2"/>
<comment type="similarity">
    <text evidence="2 5">Belongs to the acyl-CoA dehydrogenase family.</text>
</comment>
<dbReference type="InterPro" id="IPR006091">
    <property type="entry name" value="Acyl-CoA_Oxase/DH_mid-dom"/>
</dbReference>
<feature type="domain" description="Acyl-CoA dehydrogenase/oxidase N-terminal" evidence="8">
    <location>
        <begin position="15"/>
        <end position="118"/>
    </location>
</feature>
<dbReference type="InterPro" id="IPR013786">
    <property type="entry name" value="AcylCoA_DH/ox_N"/>
</dbReference>
<dbReference type="Gene3D" id="2.40.110.10">
    <property type="entry name" value="Butyryl-CoA Dehydrogenase, subunit A, domain 2"/>
    <property type="match status" value="1"/>
</dbReference>
<name>A0A9W5UVB9_9ACTN</name>
<organism evidence="9 10">
    <name type="scientific">Micromonospora sediminimaris</name>
    <dbReference type="NCBI Taxonomy" id="547162"/>
    <lineage>
        <taxon>Bacteria</taxon>
        <taxon>Bacillati</taxon>
        <taxon>Actinomycetota</taxon>
        <taxon>Actinomycetes</taxon>
        <taxon>Micromonosporales</taxon>
        <taxon>Micromonosporaceae</taxon>
        <taxon>Micromonospora</taxon>
    </lineage>
</organism>
<evidence type="ECO:0000256" key="3">
    <source>
        <dbReference type="ARBA" id="ARBA00022630"/>
    </source>
</evidence>
<dbReference type="Pfam" id="PF02770">
    <property type="entry name" value="Acyl-CoA_dh_M"/>
    <property type="match status" value="1"/>
</dbReference>
<evidence type="ECO:0000256" key="4">
    <source>
        <dbReference type="ARBA" id="ARBA00022827"/>
    </source>
</evidence>
<keyword evidence="4 5" id="KW-0274">FAD</keyword>
<dbReference type="AlphaFoldDB" id="A0A9W5UVB9"/>
<comment type="caution">
    <text evidence="9">The sequence shown here is derived from an EMBL/GenBank/DDBJ whole genome shotgun (WGS) entry which is preliminary data.</text>
</comment>
<accession>A0A9W5UVB9</accession>